<evidence type="ECO:0000256" key="1">
    <source>
        <dbReference type="ARBA" id="ARBA00022795"/>
    </source>
</evidence>
<sequence>MSVQAIIAILEKLETMHKSLLEHSYKKTELIKKGDMAELDNMLKTEQSHVAAIETLEKQRQQVVTDYLRAKGIAPSDSPTVFDVIEVAEPEERNHLDAARKRLTLVIDDLRKQNDLNQRLIFQSLQIVNMTLDMLRPRPEQINYTGKNVSGNQTNTKKTYFDSQA</sequence>
<organism evidence="3 4">
    <name type="scientific">Lysinibacillus telephonicus</name>
    <dbReference type="NCBI Taxonomy" id="1714840"/>
    <lineage>
        <taxon>Bacteria</taxon>
        <taxon>Bacillati</taxon>
        <taxon>Bacillota</taxon>
        <taxon>Bacilli</taxon>
        <taxon>Bacillales</taxon>
        <taxon>Bacillaceae</taxon>
        <taxon>Lysinibacillus</taxon>
    </lineage>
</organism>
<dbReference type="AlphaFoldDB" id="A0A3S0QWR2"/>
<dbReference type="EMBL" id="RXNR01000012">
    <property type="protein sequence ID" value="RTQ94302.1"/>
    <property type="molecule type" value="Genomic_DNA"/>
</dbReference>
<keyword evidence="4" id="KW-1185">Reference proteome</keyword>
<dbReference type="OrthoDB" id="2381500at2"/>
<name>A0A3S0QWR2_9BACI</name>
<evidence type="ECO:0000313" key="3">
    <source>
        <dbReference type="EMBL" id="RTQ94302.1"/>
    </source>
</evidence>
<dbReference type="Pfam" id="PF05130">
    <property type="entry name" value="FlgN"/>
    <property type="match status" value="1"/>
</dbReference>
<dbReference type="Proteomes" id="UP000276349">
    <property type="component" value="Unassembled WGS sequence"/>
</dbReference>
<protein>
    <submittedName>
        <fullName evidence="3">Flagellar protein FlgN</fullName>
    </submittedName>
</protein>
<proteinExistence type="predicted"/>
<comment type="caution">
    <text evidence="3">The sequence shown here is derived from an EMBL/GenBank/DDBJ whole genome shotgun (WGS) entry which is preliminary data.</text>
</comment>
<accession>A0A3S0QWR2</accession>
<dbReference type="SUPFAM" id="SSF140566">
    <property type="entry name" value="FlgN-like"/>
    <property type="match status" value="1"/>
</dbReference>
<reference evidence="3 4" key="1">
    <citation type="submission" date="2018-12" db="EMBL/GenBank/DDBJ databases">
        <authorList>
            <person name="Yu L."/>
        </authorList>
    </citation>
    <scope>NUCLEOTIDE SEQUENCE [LARGE SCALE GENOMIC DNA]</scope>
    <source>
        <strain evidence="3 4">S5H2222</strain>
    </source>
</reference>
<feature type="region of interest" description="Disordered" evidence="2">
    <location>
        <begin position="143"/>
        <end position="165"/>
    </location>
</feature>
<gene>
    <name evidence="3" type="ORF">EKG35_05970</name>
</gene>
<keyword evidence="3" id="KW-0966">Cell projection</keyword>
<keyword evidence="1" id="KW-1005">Bacterial flagellum biogenesis</keyword>
<evidence type="ECO:0000313" key="4">
    <source>
        <dbReference type="Proteomes" id="UP000276349"/>
    </source>
</evidence>
<dbReference type="GO" id="GO:0044780">
    <property type="term" value="P:bacterial-type flagellum assembly"/>
    <property type="evidence" value="ECO:0007669"/>
    <property type="project" value="InterPro"/>
</dbReference>
<keyword evidence="3" id="KW-0282">Flagellum</keyword>
<dbReference type="InterPro" id="IPR007809">
    <property type="entry name" value="FlgN-like"/>
</dbReference>
<evidence type="ECO:0000256" key="2">
    <source>
        <dbReference type="SAM" id="MobiDB-lite"/>
    </source>
</evidence>
<keyword evidence="3" id="KW-0969">Cilium</keyword>
<dbReference type="Gene3D" id="1.20.58.300">
    <property type="entry name" value="FlgN-like"/>
    <property type="match status" value="1"/>
</dbReference>
<dbReference type="InterPro" id="IPR036679">
    <property type="entry name" value="FlgN-like_sf"/>
</dbReference>
<dbReference type="RefSeq" id="WP_126293530.1">
    <property type="nucleotide sequence ID" value="NZ_RXNR01000012.1"/>
</dbReference>